<feature type="transmembrane region" description="Helical" evidence="1">
    <location>
        <begin position="27"/>
        <end position="44"/>
    </location>
</feature>
<proteinExistence type="predicted"/>
<keyword evidence="1" id="KW-0472">Membrane</keyword>
<evidence type="ECO:0000313" key="2">
    <source>
        <dbReference type="EMBL" id="GAH38135.1"/>
    </source>
</evidence>
<keyword evidence="1" id="KW-1133">Transmembrane helix</keyword>
<organism evidence="2">
    <name type="scientific">marine sediment metagenome</name>
    <dbReference type="NCBI Taxonomy" id="412755"/>
    <lineage>
        <taxon>unclassified sequences</taxon>
        <taxon>metagenomes</taxon>
        <taxon>ecological metagenomes</taxon>
    </lineage>
</organism>
<comment type="caution">
    <text evidence="2">The sequence shown here is derived from an EMBL/GenBank/DDBJ whole genome shotgun (WGS) entry which is preliminary data.</text>
</comment>
<accession>X1G018</accession>
<reference evidence="2" key="1">
    <citation type="journal article" date="2014" name="Front. Microbiol.">
        <title>High frequency of phylogenetically diverse reductive dehalogenase-homologous genes in deep subseafloor sedimentary metagenomes.</title>
        <authorList>
            <person name="Kawai M."/>
            <person name="Futagami T."/>
            <person name="Toyoda A."/>
            <person name="Takaki Y."/>
            <person name="Nishi S."/>
            <person name="Hori S."/>
            <person name="Arai W."/>
            <person name="Tsubouchi T."/>
            <person name="Morono Y."/>
            <person name="Uchiyama I."/>
            <person name="Ito T."/>
            <person name="Fujiyama A."/>
            <person name="Inagaki F."/>
            <person name="Takami H."/>
        </authorList>
    </citation>
    <scope>NUCLEOTIDE SEQUENCE</scope>
    <source>
        <strain evidence="2">Expedition CK06-06</strain>
    </source>
</reference>
<protein>
    <submittedName>
        <fullName evidence="2">Uncharacterized protein</fullName>
    </submittedName>
</protein>
<gene>
    <name evidence="2" type="ORF">S03H2_26008</name>
</gene>
<evidence type="ECO:0000256" key="1">
    <source>
        <dbReference type="SAM" id="Phobius"/>
    </source>
</evidence>
<sequence length="48" mass="5392">MTEENLPENNNPDPTFIDALKPIIEKVGVPLLWVGVGYLVAVIMRRKT</sequence>
<dbReference type="AlphaFoldDB" id="X1G018"/>
<dbReference type="EMBL" id="BARU01014908">
    <property type="protein sequence ID" value="GAH38135.1"/>
    <property type="molecule type" value="Genomic_DNA"/>
</dbReference>
<name>X1G018_9ZZZZ</name>
<keyword evidence="1" id="KW-0812">Transmembrane</keyword>